<dbReference type="Proteomes" id="UP000027986">
    <property type="component" value="Chromosome"/>
</dbReference>
<dbReference type="KEGG" id="dni:HX89_14120"/>
<organism evidence="1 2">
    <name type="scientific">Dermacoccus nishinomiyaensis</name>
    <dbReference type="NCBI Taxonomy" id="1274"/>
    <lineage>
        <taxon>Bacteria</taxon>
        <taxon>Bacillati</taxon>
        <taxon>Actinomycetota</taxon>
        <taxon>Actinomycetes</taxon>
        <taxon>Micrococcales</taxon>
        <taxon>Dermacoccaceae</taxon>
        <taxon>Dermacoccus</taxon>
    </lineage>
</organism>
<dbReference type="HOGENOM" id="CLU_101194_0_0_11"/>
<protein>
    <recommendedName>
        <fullName evidence="3">HD domain-containing protein</fullName>
    </recommendedName>
</protein>
<gene>
    <name evidence="1" type="ORF">HX89_14120</name>
</gene>
<dbReference type="AlphaFoldDB" id="A0A075JKI2"/>
<accession>A0A075JKI2</accession>
<sequence length="213" mass="23819">MPPSHPDVSATAVEPSTIMAMTDATPSSAQPAQAVLREAVHERIAELFTRDSAVFGRDLAPYRGHAQRVAALVMGQVDMRPDWVEPVAVASYYHDAAIWFEHTWDYLPGSESLAAQELSRTGHEGEAALVTAMIDEHHRVRPARNPHPLVEATRRADATDVYRLPLPPHVSRDDYRAMLKRFPDNGMHLMLGRGFVMGLKERKRLNPMPMVKL</sequence>
<name>A0A075JKI2_9MICO</name>
<dbReference type="OrthoDB" id="459260at2"/>
<evidence type="ECO:0008006" key="3">
    <source>
        <dbReference type="Google" id="ProtNLM"/>
    </source>
</evidence>
<evidence type="ECO:0000313" key="2">
    <source>
        <dbReference type="Proteomes" id="UP000027986"/>
    </source>
</evidence>
<keyword evidence="2" id="KW-1185">Reference proteome</keyword>
<reference evidence="1 2" key="1">
    <citation type="submission" date="2014-07" db="EMBL/GenBank/DDBJ databases">
        <title>Genome Sequencing of Dermacoccus nishinomiyaensis.</title>
        <authorList>
            <person name="Hong K.W."/>
            <person name="Chan K.G."/>
        </authorList>
    </citation>
    <scope>NUCLEOTIDE SEQUENCE [LARGE SCALE GENOMIC DNA]</scope>
    <source>
        <strain evidence="1 2">M25</strain>
    </source>
</reference>
<proteinExistence type="predicted"/>
<dbReference type="eggNOG" id="COG1418">
    <property type="taxonomic scope" value="Bacteria"/>
</dbReference>
<dbReference type="EMBL" id="CP008889">
    <property type="protein sequence ID" value="AIF41852.1"/>
    <property type="molecule type" value="Genomic_DNA"/>
</dbReference>
<dbReference type="SUPFAM" id="SSF109604">
    <property type="entry name" value="HD-domain/PDEase-like"/>
    <property type="match status" value="1"/>
</dbReference>
<evidence type="ECO:0000313" key="1">
    <source>
        <dbReference type="EMBL" id="AIF41852.1"/>
    </source>
</evidence>